<feature type="region of interest" description="Disordered" evidence="3">
    <location>
        <begin position="203"/>
        <end position="236"/>
    </location>
</feature>
<dbReference type="PANTHER" id="PTHR46035">
    <property type="entry name" value="TETRATRICOPEPTIDE REPEAT PROTEIN 4"/>
    <property type="match status" value="1"/>
</dbReference>
<dbReference type="GO" id="GO:0005634">
    <property type="term" value="C:nucleus"/>
    <property type="evidence" value="ECO:0007669"/>
    <property type="project" value="TreeGrafter"/>
</dbReference>
<dbReference type="Gene3D" id="1.25.40.10">
    <property type="entry name" value="Tetratricopeptide repeat domain"/>
    <property type="match status" value="1"/>
</dbReference>
<dbReference type="PANTHER" id="PTHR46035:SF1">
    <property type="entry name" value="TETRATRICOPEPTIDE REPEAT PROTEIN 4"/>
    <property type="match status" value="1"/>
</dbReference>
<keyword evidence="2" id="KW-0802">TPR repeat</keyword>
<gene>
    <name evidence="5" type="ORF">C6P46_006708</name>
</gene>
<organism evidence="5 6">
    <name type="scientific">Rhodotorula mucilaginosa</name>
    <name type="common">Yeast</name>
    <name type="synonym">Rhodotorula rubra</name>
    <dbReference type="NCBI Taxonomy" id="5537"/>
    <lineage>
        <taxon>Eukaryota</taxon>
        <taxon>Fungi</taxon>
        <taxon>Dikarya</taxon>
        <taxon>Basidiomycota</taxon>
        <taxon>Pucciniomycotina</taxon>
        <taxon>Microbotryomycetes</taxon>
        <taxon>Sporidiobolales</taxon>
        <taxon>Sporidiobolaceae</taxon>
        <taxon>Rhodotorula</taxon>
    </lineage>
</organism>
<proteinExistence type="predicted"/>
<dbReference type="GO" id="GO:0005829">
    <property type="term" value="C:cytosol"/>
    <property type="evidence" value="ECO:0007669"/>
    <property type="project" value="TreeGrafter"/>
</dbReference>
<reference evidence="5 6" key="1">
    <citation type="submission" date="2020-11" db="EMBL/GenBank/DDBJ databases">
        <title>Kefir isolates.</title>
        <authorList>
            <person name="Marcisauskas S."/>
            <person name="Kim Y."/>
            <person name="Blasche S."/>
        </authorList>
    </citation>
    <scope>NUCLEOTIDE SEQUENCE [LARGE SCALE GENOMIC DNA]</scope>
    <source>
        <strain evidence="5 6">KR</strain>
    </source>
</reference>
<dbReference type="OrthoDB" id="1724687at2759"/>
<evidence type="ECO:0000256" key="2">
    <source>
        <dbReference type="ARBA" id="ARBA00022803"/>
    </source>
</evidence>
<protein>
    <recommendedName>
        <fullName evidence="4">Cns1/TTC4 wheel domain-containing protein</fullName>
    </recommendedName>
</protein>
<accession>A0A9P6VVM3</accession>
<dbReference type="InterPro" id="IPR044059">
    <property type="entry name" value="Csn1/TTC4_wheel"/>
</dbReference>
<evidence type="ECO:0000259" key="4">
    <source>
        <dbReference type="Pfam" id="PF18972"/>
    </source>
</evidence>
<dbReference type="SUPFAM" id="SSF48452">
    <property type="entry name" value="TPR-like"/>
    <property type="match status" value="1"/>
</dbReference>
<dbReference type="GO" id="GO:0030544">
    <property type="term" value="F:Hsp70 protein binding"/>
    <property type="evidence" value="ECO:0007669"/>
    <property type="project" value="TreeGrafter"/>
</dbReference>
<dbReference type="Proteomes" id="UP000777482">
    <property type="component" value="Unassembled WGS sequence"/>
</dbReference>
<dbReference type="GO" id="GO:0051879">
    <property type="term" value="F:Hsp90 protein binding"/>
    <property type="evidence" value="ECO:0007669"/>
    <property type="project" value="InterPro"/>
</dbReference>
<feature type="domain" description="Cns1/TTC4 wheel" evidence="4">
    <location>
        <begin position="313"/>
        <end position="424"/>
    </location>
</feature>
<dbReference type="AlphaFoldDB" id="A0A9P6VVM3"/>
<evidence type="ECO:0000256" key="3">
    <source>
        <dbReference type="SAM" id="MobiDB-lite"/>
    </source>
</evidence>
<sequence length="435" mass="47203">MASAPLPPPVPSTASTTTHTDEDPFGNFDNVPLFMKSLPKELGGTADLKESKSGETNPSDTLAALQALAYEGDPSGESCLAESQSVLADELTQRKFRDAIGFYTRALDEVGKDLSIEERRALWGNRSAANLELGNYGACLRDCSQVLSQTNSSYPDPPSDASNRLTMKALYRSARALSSLGKLAEALDALDRLRTLETELGEADKDAGKGVRAEVERKMAERERKEAEKLERERRKREGNAAVALALTQRGVIFPKPTSKTPLFSTCPTDVTPPHFDPDVVPLSSLDTIPLLPPPAPAPAATDDYQRWQAPPPETPLIFPVFLLLPLETPPTRDLIMAFPEEATFGDALASMGRDASTTQLYFATKRNRVLKIGAKLTLGKVLAAAGKVKEGEAPDGWELKEGWAFEMVGVPKTSAGDDWIQNWKKELQQGAAIL</sequence>
<feature type="compositionally biased region" description="Pro residues" evidence="3">
    <location>
        <begin position="1"/>
        <end position="11"/>
    </location>
</feature>
<comment type="caution">
    <text evidence="5">The sequence shown here is derived from an EMBL/GenBank/DDBJ whole genome shotgun (WGS) entry which is preliminary data.</text>
</comment>
<evidence type="ECO:0000256" key="1">
    <source>
        <dbReference type="ARBA" id="ARBA00022737"/>
    </source>
</evidence>
<dbReference type="GO" id="GO:0006457">
    <property type="term" value="P:protein folding"/>
    <property type="evidence" value="ECO:0007669"/>
    <property type="project" value="TreeGrafter"/>
</dbReference>
<dbReference type="InterPro" id="IPR011990">
    <property type="entry name" value="TPR-like_helical_dom_sf"/>
</dbReference>
<keyword evidence="6" id="KW-1185">Reference proteome</keyword>
<keyword evidence="1" id="KW-0677">Repeat</keyword>
<evidence type="ECO:0000313" key="6">
    <source>
        <dbReference type="Proteomes" id="UP000777482"/>
    </source>
</evidence>
<evidence type="ECO:0000313" key="5">
    <source>
        <dbReference type="EMBL" id="KAG0657046.1"/>
    </source>
</evidence>
<name>A0A9P6VVM3_RHOMI</name>
<dbReference type="EMBL" id="PUHQ01000087">
    <property type="protein sequence ID" value="KAG0657046.1"/>
    <property type="molecule type" value="Genomic_DNA"/>
</dbReference>
<dbReference type="Pfam" id="PF18972">
    <property type="entry name" value="Wheel"/>
    <property type="match status" value="1"/>
</dbReference>
<feature type="region of interest" description="Disordered" evidence="3">
    <location>
        <begin position="1"/>
        <end position="31"/>
    </location>
</feature>